<name>A0ABN2P712_9MICO</name>
<dbReference type="EMBL" id="BAAAOF010000001">
    <property type="protein sequence ID" value="GAA1914094.1"/>
    <property type="molecule type" value="Genomic_DNA"/>
</dbReference>
<comment type="caution">
    <text evidence="1">The sequence shown here is derived from an EMBL/GenBank/DDBJ whole genome shotgun (WGS) entry which is preliminary data.</text>
</comment>
<organism evidence="1 2">
    <name type="scientific">Microbacterium aoyamense</name>
    <dbReference type="NCBI Taxonomy" id="344166"/>
    <lineage>
        <taxon>Bacteria</taxon>
        <taxon>Bacillati</taxon>
        <taxon>Actinomycetota</taxon>
        <taxon>Actinomycetes</taxon>
        <taxon>Micrococcales</taxon>
        <taxon>Microbacteriaceae</taxon>
        <taxon>Microbacterium</taxon>
    </lineage>
</organism>
<sequence length="272" mass="27355">MTDRRAIVISLVPVVAAVGLLAGAGVSAAVSAPPTTGAVSAVPLSNAQSAAQDWLIDNAEPGQRILVEPTLVAGLVGAGWAPDDVLTAEDAAAVPWREIAYVAIDPDVAASVGAAASSSVAAASFGDIEVRRVVPEGTVIAAASEQSVIAMRREFGAEISRNPAVEMSTPDRVAFASGRVDARISAVLGALAGVGIVTVTDLPVVPGEEAGTIRQIALGRVGDVPLVDGDEPSGQARSIFDSLSGDYAVDALTVSGTDLVLRFALASETPPD</sequence>
<evidence type="ECO:0008006" key="3">
    <source>
        <dbReference type="Google" id="ProtNLM"/>
    </source>
</evidence>
<keyword evidence="2" id="KW-1185">Reference proteome</keyword>
<dbReference type="RefSeq" id="WP_248149037.1">
    <property type="nucleotide sequence ID" value="NZ_BAAAOF010000001.1"/>
</dbReference>
<reference evidence="1 2" key="1">
    <citation type="journal article" date="2019" name="Int. J. Syst. Evol. Microbiol.">
        <title>The Global Catalogue of Microorganisms (GCM) 10K type strain sequencing project: providing services to taxonomists for standard genome sequencing and annotation.</title>
        <authorList>
            <consortium name="The Broad Institute Genomics Platform"/>
            <consortium name="The Broad Institute Genome Sequencing Center for Infectious Disease"/>
            <person name="Wu L."/>
            <person name="Ma J."/>
        </authorList>
    </citation>
    <scope>NUCLEOTIDE SEQUENCE [LARGE SCALE GENOMIC DNA]</scope>
    <source>
        <strain evidence="1 2">JCM 14900</strain>
    </source>
</reference>
<accession>A0ABN2P712</accession>
<evidence type="ECO:0000313" key="2">
    <source>
        <dbReference type="Proteomes" id="UP001501343"/>
    </source>
</evidence>
<evidence type="ECO:0000313" key="1">
    <source>
        <dbReference type="EMBL" id="GAA1914094.1"/>
    </source>
</evidence>
<dbReference type="Proteomes" id="UP001501343">
    <property type="component" value="Unassembled WGS sequence"/>
</dbReference>
<proteinExistence type="predicted"/>
<gene>
    <name evidence="1" type="ORF">GCM10009775_03430</name>
</gene>
<protein>
    <recommendedName>
        <fullName evidence="3">POTRA domain-containing protein</fullName>
    </recommendedName>
</protein>